<evidence type="ECO:0000313" key="3">
    <source>
        <dbReference type="Proteomes" id="UP001500454"/>
    </source>
</evidence>
<reference evidence="3" key="1">
    <citation type="journal article" date="2019" name="Int. J. Syst. Evol. Microbiol.">
        <title>The Global Catalogue of Microorganisms (GCM) 10K type strain sequencing project: providing services to taxonomists for standard genome sequencing and annotation.</title>
        <authorList>
            <consortium name="The Broad Institute Genomics Platform"/>
            <consortium name="The Broad Institute Genome Sequencing Center for Infectious Disease"/>
            <person name="Wu L."/>
            <person name="Ma J."/>
        </authorList>
    </citation>
    <scope>NUCLEOTIDE SEQUENCE [LARGE SCALE GENOMIC DNA]</scope>
    <source>
        <strain evidence="3">JCM 17924</strain>
    </source>
</reference>
<accession>A0ABP8J0R0</accession>
<keyword evidence="3" id="KW-1185">Reference proteome</keyword>
<evidence type="ECO:0000256" key="1">
    <source>
        <dbReference type="SAM" id="Phobius"/>
    </source>
</evidence>
<feature type="transmembrane region" description="Helical" evidence="1">
    <location>
        <begin position="36"/>
        <end position="55"/>
    </location>
</feature>
<sequence>MHRPRFTSAGLLYWIAALGSLLVVVSDLIEGNASKIVGSAALLGSFLLLALYPAATERPRWVGWLSMGLVLVALGSLAYRLTRSAA</sequence>
<feature type="transmembrane region" description="Helical" evidence="1">
    <location>
        <begin position="12"/>
        <end position="29"/>
    </location>
</feature>
<keyword evidence="1" id="KW-1133">Transmembrane helix</keyword>
<gene>
    <name evidence="2" type="ORF">GCM10023186_23590</name>
</gene>
<dbReference type="RefSeq" id="WP_345224420.1">
    <property type="nucleotide sequence ID" value="NZ_BAABHA010000007.1"/>
</dbReference>
<protein>
    <submittedName>
        <fullName evidence="2">Uncharacterized protein</fullName>
    </submittedName>
</protein>
<comment type="caution">
    <text evidence="2">The sequence shown here is derived from an EMBL/GenBank/DDBJ whole genome shotgun (WGS) entry which is preliminary data.</text>
</comment>
<name>A0ABP8J0R0_9BACT</name>
<feature type="transmembrane region" description="Helical" evidence="1">
    <location>
        <begin position="61"/>
        <end position="81"/>
    </location>
</feature>
<dbReference type="EMBL" id="BAABHA010000007">
    <property type="protein sequence ID" value="GAA4382887.1"/>
    <property type="molecule type" value="Genomic_DNA"/>
</dbReference>
<proteinExistence type="predicted"/>
<keyword evidence="1" id="KW-0472">Membrane</keyword>
<keyword evidence="1" id="KW-0812">Transmembrane</keyword>
<evidence type="ECO:0000313" key="2">
    <source>
        <dbReference type="EMBL" id="GAA4382887.1"/>
    </source>
</evidence>
<dbReference type="Proteomes" id="UP001500454">
    <property type="component" value="Unassembled WGS sequence"/>
</dbReference>
<organism evidence="2 3">
    <name type="scientific">Hymenobacter koreensis</name>
    <dbReference type="NCBI Taxonomy" id="1084523"/>
    <lineage>
        <taxon>Bacteria</taxon>
        <taxon>Pseudomonadati</taxon>
        <taxon>Bacteroidota</taxon>
        <taxon>Cytophagia</taxon>
        <taxon>Cytophagales</taxon>
        <taxon>Hymenobacteraceae</taxon>
        <taxon>Hymenobacter</taxon>
    </lineage>
</organism>